<keyword evidence="2" id="KW-0812">Transmembrane</keyword>
<proteinExistence type="predicted"/>
<keyword evidence="2" id="KW-0472">Membrane</keyword>
<feature type="transmembrane region" description="Helical" evidence="2">
    <location>
        <begin position="369"/>
        <end position="389"/>
    </location>
</feature>
<feature type="region of interest" description="Disordered" evidence="1">
    <location>
        <begin position="32"/>
        <end position="88"/>
    </location>
</feature>
<evidence type="ECO:0000256" key="2">
    <source>
        <dbReference type="SAM" id="Phobius"/>
    </source>
</evidence>
<dbReference type="AlphaFoldDB" id="A0A058Z2P9"/>
<accession>A0A058Z2P9</accession>
<dbReference type="EMBL" id="KB932209">
    <property type="protein sequence ID" value="KCV68213.1"/>
    <property type="molecule type" value="Genomic_DNA"/>
</dbReference>
<organism evidence="3">
    <name type="scientific">Fonticula alba</name>
    <name type="common">Slime mold</name>
    <dbReference type="NCBI Taxonomy" id="691883"/>
    <lineage>
        <taxon>Eukaryota</taxon>
        <taxon>Rotosphaerida</taxon>
        <taxon>Fonticulaceae</taxon>
        <taxon>Fonticula</taxon>
    </lineage>
</organism>
<sequence length="402" mass="39906">MHAHRARQSIRLLPSSGGAIAAAAVAAAGASLTSGPASPVSAAPGHEAPLPLASRHPTGPAPPRVALTPVPAPAPGRPPARGESCAMPPADARPWASLLGGPVLPRRATAVASLRLLLLGAGLLGQAPGPGVAAALPGLSLPHLTPCEPPAPAAPDIHSPPLSPCARASPRPAALLRARHRNVSFVSSRGTSLAGSGSMSLFLLSSPECSSAGEESEPDDAEPTADTTSVSSFKIHTSLEADDRPVPGEPRDAPAQAMAPGRAPGFVMALSPRSESSSPVEALPPAPGPKPEPAAIPAGPSSDLPVFEIAPAEAAAEASGPATPALFVSKETHPRAGLPRPPSLSGSTSGNLVASRGRRQWGGIARMSLAHLLVSIVVAFLVGVALAAFNSRGLGALVGSPA</sequence>
<feature type="region of interest" description="Disordered" evidence="1">
    <location>
        <begin position="332"/>
        <end position="351"/>
    </location>
</feature>
<feature type="region of interest" description="Disordered" evidence="1">
    <location>
        <begin position="206"/>
        <end position="303"/>
    </location>
</feature>
<evidence type="ECO:0000313" key="3">
    <source>
        <dbReference type="EMBL" id="KCV68213.1"/>
    </source>
</evidence>
<reference evidence="3" key="1">
    <citation type="submission" date="2013-04" db="EMBL/GenBank/DDBJ databases">
        <title>The Genome Sequence of Fonticula alba ATCC 38817.</title>
        <authorList>
            <consortium name="The Broad Institute Genomics Platform"/>
            <person name="Russ C."/>
            <person name="Cuomo C."/>
            <person name="Burger G."/>
            <person name="Gray M.W."/>
            <person name="Holland P.W.H."/>
            <person name="King N."/>
            <person name="Lang F.B.F."/>
            <person name="Roger A.J."/>
            <person name="Ruiz-Trillo I."/>
            <person name="Brown M."/>
            <person name="Walker B."/>
            <person name="Young S."/>
            <person name="Zeng Q."/>
            <person name="Gargeya S."/>
            <person name="Fitzgerald M."/>
            <person name="Haas B."/>
            <person name="Abouelleil A."/>
            <person name="Allen A.W."/>
            <person name="Alvarado L."/>
            <person name="Arachchi H.M."/>
            <person name="Berlin A.M."/>
            <person name="Chapman S.B."/>
            <person name="Gainer-Dewar J."/>
            <person name="Goldberg J."/>
            <person name="Griggs A."/>
            <person name="Gujja S."/>
            <person name="Hansen M."/>
            <person name="Howarth C."/>
            <person name="Imamovic A."/>
            <person name="Ireland A."/>
            <person name="Larimer J."/>
            <person name="McCowan C."/>
            <person name="Murphy C."/>
            <person name="Pearson M."/>
            <person name="Poon T.W."/>
            <person name="Priest M."/>
            <person name="Roberts A."/>
            <person name="Saif S."/>
            <person name="Shea T."/>
            <person name="Sisk P."/>
            <person name="Sykes S."/>
            <person name="Wortman J."/>
            <person name="Nusbaum C."/>
            <person name="Birren B."/>
        </authorList>
    </citation>
    <scope>NUCLEOTIDE SEQUENCE [LARGE SCALE GENOMIC DNA]</scope>
    <source>
        <strain evidence="3">ATCC 38817</strain>
    </source>
</reference>
<dbReference type="Proteomes" id="UP000030693">
    <property type="component" value="Unassembled WGS sequence"/>
</dbReference>
<dbReference type="RefSeq" id="XP_009497267.1">
    <property type="nucleotide sequence ID" value="XM_009498992.1"/>
</dbReference>
<protein>
    <submittedName>
        <fullName evidence="3">Uncharacterized protein</fullName>
    </submittedName>
</protein>
<evidence type="ECO:0000313" key="4">
    <source>
        <dbReference type="Proteomes" id="UP000030693"/>
    </source>
</evidence>
<evidence type="ECO:0000256" key="1">
    <source>
        <dbReference type="SAM" id="MobiDB-lite"/>
    </source>
</evidence>
<dbReference type="GeneID" id="20529864"/>
<keyword evidence="4" id="KW-1185">Reference proteome</keyword>
<feature type="compositionally biased region" description="Basic and acidic residues" evidence="1">
    <location>
        <begin position="237"/>
        <end position="252"/>
    </location>
</feature>
<feature type="compositionally biased region" description="Pro residues" evidence="1">
    <location>
        <begin position="282"/>
        <end position="294"/>
    </location>
</feature>
<feature type="compositionally biased region" description="Polar residues" evidence="1">
    <location>
        <begin position="225"/>
        <end position="235"/>
    </location>
</feature>
<feature type="compositionally biased region" description="Acidic residues" evidence="1">
    <location>
        <begin position="214"/>
        <end position="223"/>
    </location>
</feature>
<name>A0A058Z2P9_FONAL</name>
<keyword evidence="2" id="KW-1133">Transmembrane helix</keyword>
<gene>
    <name evidence="3" type="ORF">H696_05139</name>
</gene>